<evidence type="ECO:0000313" key="2">
    <source>
        <dbReference type="Proteomes" id="UP001595953"/>
    </source>
</evidence>
<reference evidence="2" key="1">
    <citation type="journal article" date="2019" name="Int. J. Syst. Evol. Microbiol.">
        <title>The Global Catalogue of Microorganisms (GCM) 10K type strain sequencing project: providing services to taxonomists for standard genome sequencing and annotation.</title>
        <authorList>
            <consortium name="The Broad Institute Genomics Platform"/>
            <consortium name="The Broad Institute Genome Sequencing Center for Infectious Disease"/>
            <person name="Wu L."/>
            <person name="Ma J."/>
        </authorList>
    </citation>
    <scope>NUCLEOTIDE SEQUENCE [LARGE SCALE GENOMIC DNA]</scope>
    <source>
        <strain evidence="2">CCUG 63682</strain>
    </source>
</reference>
<dbReference type="Proteomes" id="UP001595953">
    <property type="component" value="Unassembled WGS sequence"/>
</dbReference>
<keyword evidence="2" id="KW-1185">Reference proteome</keyword>
<evidence type="ECO:0000313" key="1">
    <source>
        <dbReference type="EMBL" id="MFC4723032.1"/>
    </source>
</evidence>
<name>A0ABV9N400_9FLAO</name>
<gene>
    <name evidence="1" type="ORF">ACFO5O_11920</name>
</gene>
<dbReference type="RefSeq" id="WP_387964055.1">
    <property type="nucleotide sequence ID" value="NZ_JBHSGP010000014.1"/>
</dbReference>
<comment type="caution">
    <text evidence="1">The sequence shown here is derived from an EMBL/GenBank/DDBJ whole genome shotgun (WGS) entry which is preliminary data.</text>
</comment>
<protein>
    <recommendedName>
        <fullName evidence="3">HEPN domain-containing protein</fullName>
    </recommendedName>
</protein>
<dbReference type="EMBL" id="JBHSGP010000014">
    <property type="protein sequence ID" value="MFC4723032.1"/>
    <property type="molecule type" value="Genomic_DNA"/>
</dbReference>
<dbReference type="Gene3D" id="1.20.120.330">
    <property type="entry name" value="Nucleotidyltransferases domain 2"/>
    <property type="match status" value="1"/>
</dbReference>
<accession>A0ABV9N400</accession>
<evidence type="ECO:0008006" key="3">
    <source>
        <dbReference type="Google" id="ProtNLM"/>
    </source>
</evidence>
<sequence>MSYLKAKSVFNLDAAEVLIEKHQCYAPSVHCSYFGCFQFIKSKLNEIGITYAKMEQDINLSKQNGGTPLTSHKYPISLMLKRIEEKTDVYYKRELQNKIKTLKVYREESDYFNEEVDYNKSNTALKLSREIIKSIKIKL</sequence>
<organism evidence="1 2">
    <name type="scientific">Geojedonia litorea</name>
    <dbReference type="NCBI Taxonomy" id="1268269"/>
    <lineage>
        <taxon>Bacteria</taxon>
        <taxon>Pseudomonadati</taxon>
        <taxon>Bacteroidota</taxon>
        <taxon>Flavobacteriia</taxon>
        <taxon>Flavobacteriales</taxon>
        <taxon>Flavobacteriaceae</taxon>
        <taxon>Geojedonia</taxon>
    </lineage>
</organism>
<proteinExistence type="predicted"/>